<dbReference type="AlphaFoldDB" id="A0A8J4SRH9"/>
<dbReference type="Proteomes" id="UP000748531">
    <property type="component" value="Unassembled WGS sequence"/>
</dbReference>
<name>A0A8J4SRH9_9TREM</name>
<keyword evidence="3" id="KW-1185">Reference proteome</keyword>
<evidence type="ECO:0000256" key="1">
    <source>
        <dbReference type="SAM" id="MobiDB-lite"/>
    </source>
</evidence>
<organism evidence="2 3">
    <name type="scientific">Paragonimus heterotremus</name>
    <dbReference type="NCBI Taxonomy" id="100268"/>
    <lineage>
        <taxon>Eukaryota</taxon>
        <taxon>Metazoa</taxon>
        <taxon>Spiralia</taxon>
        <taxon>Lophotrochozoa</taxon>
        <taxon>Platyhelminthes</taxon>
        <taxon>Trematoda</taxon>
        <taxon>Digenea</taxon>
        <taxon>Plagiorchiida</taxon>
        <taxon>Troglotremata</taxon>
        <taxon>Troglotrematidae</taxon>
        <taxon>Paragonimus</taxon>
    </lineage>
</organism>
<evidence type="ECO:0000313" key="2">
    <source>
        <dbReference type="EMBL" id="KAF5403472.1"/>
    </source>
</evidence>
<evidence type="ECO:0000313" key="3">
    <source>
        <dbReference type="Proteomes" id="UP000748531"/>
    </source>
</evidence>
<comment type="caution">
    <text evidence="2">The sequence shown here is derived from an EMBL/GenBank/DDBJ whole genome shotgun (WGS) entry which is preliminary data.</text>
</comment>
<accession>A0A8J4SRH9</accession>
<sequence>MPAPKSKEKYKQPEINEAVQKLNLLFEIISLEECTELSKHIHNDELLRNCLQNIIQSRAMPFEKPTRKFVEYTQRHLYRTESGKTELPITSPSTDNFELKCTPLIQLEPHTDLWDAALLDYLMEAIYWATNEWCLGDQISHFVDPLLYTQDNSKRSAYNVCVALVTIYLLLRHMQLWQKAFPNLTECVQIKNDVTLQSATGLVSSIKFLKALFQTKCPFQTNEQQNVALRELSQFRIKYCGVLTGLESNATMMLVDFCTRHFLHVYRLVEQIFGPRTGFRQKMVEQPCELEIDTLLKHFGCTNSIWPPPLTEAVPLSLVANHVDLFEDCVTQWLCRQPPPPMVDEEKEVGIETPPQSTDSEPVSPEPDSLEKYLSLLNNLTVSELKAIAHLSNAEAEETVKDLLVEIDHTASGTPEELRTRVKDSQLRLANLLIHTAQQIIIETETIISVQS</sequence>
<feature type="region of interest" description="Disordered" evidence="1">
    <location>
        <begin position="341"/>
        <end position="368"/>
    </location>
</feature>
<proteinExistence type="predicted"/>
<dbReference type="OrthoDB" id="6241329at2759"/>
<reference evidence="2" key="1">
    <citation type="submission" date="2019-05" db="EMBL/GenBank/DDBJ databases">
        <title>Annotation for the trematode Paragonimus heterotremus.</title>
        <authorList>
            <person name="Choi Y.-J."/>
        </authorList>
    </citation>
    <scope>NUCLEOTIDE SEQUENCE</scope>
    <source>
        <strain evidence="2">LC</strain>
    </source>
</reference>
<protein>
    <submittedName>
        <fullName evidence="2">Uncharacterized protein</fullName>
    </submittedName>
</protein>
<gene>
    <name evidence="2" type="ORF">PHET_03262</name>
</gene>
<dbReference type="EMBL" id="LUCH01001206">
    <property type="protein sequence ID" value="KAF5403472.1"/>
    <property type="molecule type" value="Genomic_DNA"/>
</dbReference>